<dbReference type="InterPro" id="IPR011990">
    <property type="entry name" value="TPR-like_helical_dom_sf"/>
</dbReference>
<proteinExistence type="predicted"/>
<feature type="domain" description="AAA+ ATPase" evidence="1">
    <location>
        <begin position="277"/>
        <end position="421"/>
    </location>
</feature>
<dbReference type="InterPro" id="IPR010730">
    <property type="entry name" value="HET"/>
</dbReference>
<comment type="caution">
    <text evidence="2">The sequence shown here is derived from an EMBL/GenBank/DDBJ whole genome shotgun (WGS) entry which is preliminary data.</text>
</comment>
<feature type="non-terminal residue" evidence="2">
    <location>
        <position position="1078"/>
    </location>
</feature>
<accession>A0A9P9DN85</accession>
<dbReference type="Gene3D" id="3.40.50.300">
    <property type="entry name" value="P-loop containing nucleotide triphosphate hydrolases"/>
    <property type="match status" value="1"/>
</dbReference>
<name>A0A9P9DN85_9PLEO</name>
<keyword evidence="3" id="KW-1185">Reference proteome</keyword>
<dbReference type="InterPro" id="IPR003593">
    <property type="entry name" value="AAA+_ATPase"/>
</dbReference>
<dbReference type="Pfam" id="PF06985">
    <property type="entry name" value="HET"/>
    <property type="match status" value="1"/>
</dbReference>
<dbReference type="PANTHER" id="PTHR46082">
    <property type="entry name" value="ATP/GTP-BINDING PROTEIN-RELATED"/>
    <property type="match status" value="1"/>
</dbReference>
<dbReference type="InterPro" id="IPR049945">
    <property type="entry name" value="AAA_22"/>
</dbReference>
<dbReference type="SUPFAM" id="SSF48452">
    <property type="entry name" value="TPR-like"/>
    <property type="match status" value="3"/>
</dbReference>
<dbReference type="OrthoDB" id="674604at2759"/>
<dbReference type="Pfam" id="PF13401">
    <property type="entry name" value="AAA_22"/>
    <property type="match status" value="1"/>
</dbReference>
<reference evidence="2" key="1">
    <citation type="journal article" date="2021" name="Nat. Commun.">
        <title>Genetic determinants of endophytism in the Arabidopsis root mycobiome.</title>
        <authorList>
            <person name="Mesny F."/>
            <person name="Miyauchi S."/>
            <person name="Thiergart T."/>
            <person name="Pickel B."/>
            <person name="Atanasova L."/>
            <person name="Karlsson M."/>
            <person name="Huettel B."/>
            <person name="Barry K.W."/>
            <person name="Haridas S."/>
            <person name="Chen C."/>
            <person name="Bauer D."/>
            <person name="Andreopoulos W."/>
            <person name="Pangilinan J."/>
            <person name="LaButti K."/>
            <person name="Riley R."/>
            <person name="Lipzen A."/>
            <person name="Clum A."/>
            <person name="Drula E."/>
            <person name="Henrissat B."/>
            <person name="Kohler A."/>
            <person name="Grigoriev I.V."/>
            <person name="Martin F.M."/>
            <person name="Hacquard S."/>
        </authorList>
    </citation>
    <scope>NUCLEOTIDE SEQUENCE</scope>
    <source>
        <strain evidence="2">MPI-CAGE-CH-0243</strain>
    </source>
</reference>
<dbReference type="PRINTS" id="PR00381">
    <property type="entry name" value="KINESINLIGHT"/>
</dbReference>
<evidence type="ECO:0000259" key="1">
    <source>
        <dbReference type="SMART" id="SM00382"/>
    </source>
</evidence>
<dbReference type="NCBIfam" id="NF040586">
    <property type="entry name" value="FxSxx_TPR"/>
    <property type="match status" value="1"/>
</dbReference>
<dbReference type="InterPro" id="IPR053137">
    <property type="entry name" value="NLR-like"/>
</dbReference>
<dbReference type="SMART" id="SM00028">
    <property type="entry name" value="TPR"/>
    <property type="match status" value="5"/>
</dbReference>
<dbReference type="InterPro" id="IPR027417">
    <property type="entry name" value="P-loop_NTPase"/>
</dbReference>
<dbReference type="GO" id="GO:0016887">
    <property type="term" value="F:ATP hydrolysis activity"/>
    <property type="evidence" value="ECO:0007669"/>
    <property type="project" value="InterPro"/>
</dbReference>
<dbReference type="AlphaFoldDB" id="A0A9P9DN85"/>
<sequence>MRLLYFDSSGQLTSKNFERKAIPPYAILSHTWGEAEFLFEDLVNGTGKGKAGYGKILFCGEQAAHDNLQYFWIDTCCIDKWNLRELSYSINSMYQWYKNATKCYAFLSDVTTPIATDAGLQQSIREASFRKSRWFTRGWTLQELLAPASIDFFSSEWQRLGDKESLEQQVHEITRIPVAALRGDPLEEFSVPERMAWMAGRQTKHEEDMAYSLIGIFGVSMEFRYGEGKSRALERLQEEVEKANTTPFIVPFGQNTRFIGRESQLAKLREKLFVGASTTKVAITGPSGIGKTQLALELAYQTRRERKDCSVFWIPASDKESLYQAYSHIVRRLLVPGWDDEKADVMKLVQLHLSKENAGQWLLVFDNADEAGLQTAGPGIGVGLIEFLPSSEQGAIVFTTTNGTIATKLAPENIMELPEIELDAARRMLDMHLFDSANGQEKADLLLKELEYLPLAIVQAAAYINVNKMALQDYLTLLAKTKEGLVEGQYRQSESVIAATWLLSFKQTRLQDALAADYLLFMACVDRNDVPLALLPAASPREQEIDAIRTLDAYSLVTKRTAESALDVHQLVHVSTRNWLEKEGMLRQQTHVAITRLLEVFPDNSHGSRSKWRRLLPHADFALSSGITSQENEARTKLLEKCSAALYSDGRWKEAGELILQVIKTRKSVLGEEHPDTLTNIADLASTYRNQGRWKEAEELFVQVIKTRRRVLGEEHPNTLTSIANLALIYRNQGQWKEAEGLDVQVIEMRKRVLGKEHPDTLTSIANLTSTYRSQGRWKEAEGLDMQVMEQLKRVLGEEHPNTLSSIANLALTFWNQGRWKEAEELFVQVTETRKSVLGEEHPDTLSSMSNLASTYRSQGRWKEAEELFVQVIKTSSRVLGEEHPETLTSIANLASTYTSHGRWKEAEELEAQMIETRIGVLGEEHPDTLISISNLASTYRSQGRWKEAEGLEVQVMETSLRVLGEEHPNTLTSMSNLASTYRSQGQWKEAEELFVQVTEVLKRVLGKEHPDTLTSMGNLALTYKNLGQWKEAEGLEVQVMETRKRVLGDKHPSTLTSMAKLALTYWNQEQWKEAEEL</sequence>
<dbReference type="Gene3D" id="1.25.40.10">
    <property type="entry name" value="Tetratricopeptide repeat domain"/>
    <property type="match status" value="3"/>
</dbReference>
<dbReference type="Pfam" id="PF13424">
    <property type="entry name" value="TPR_12"/>
    <property type="match status" value="3"/>
</dbReference>
<dbReference type="Pfam" id="PF13374">
    <property type="entry name" value="TPR_10"/>
    <property type="match status" value="5"/>
</dbReference>
<dbReference type="Proteomes" id="UP000700596">
    <property type="component" value="Unassembled WGS sequence"/>
</dbReference>
<protein>
    <submittedName>
        <fullName evidence="2">Kinesin light chain 3</fullName>
    </submittedName>
</protein>
<evidence type="ECO:0000313" key="3">
    <source>
        <dbReference type="Proteomes" id="UP000700596"/>
    </source>
</evidence>
<dbReference type="EMBL" id="JAGMWT010000009">
    <property type="protein sequence ID" value="KAH7122353.1"/>
    <property type="molecule type" value="Genomic_DNA"/>
</dbReference>
<evidence type="ECO:0000313" key="2">
    <source>
        <dbReference type="EMBL" id="KAH7122353.1"/>
    </source>
</evidence>
<gene>
    <name evidence="2" type="ORF">B0J11DRAFT_464010</name>
</gene>
<dbReference type="PANTHER" id="PTHR46082:SF6">
    <property type="entry name" value="AAA+ ATPASE DOMAIN-CONTAINING PROTEIN-RELATED"/>
    <property type="match status" value="1"/>
</dbReference>
<dbReference type="SMART" id="SM00382">
    <property type="entry name" value="AAA"/>
    <property type="match status" value="1"/>
</dbReference>
<dbReference type="InterPro" id="IPR019734">
    <property type="entry name" value="TPR_rpt"/>
</dbReference>
<dbReference type="SUPFAM" id="SSF52540">
    <property type="entry name" value="P-loop containing nucleoside triphosphate hydrolases"/>
    <property type="match status" value="1"/>
</dbReference>
<organism evidence="2 3">
    <name type="scientific">Dendryphion nanum</name>
    <dbReference type="NCBI Taxonomy" id="256645"/>
    <lineage>
        <taxon>Eukaryota</taxon>
        <taxon>Fungi</taxon>
        <taxon>Dikarya</taxon>
        <taxon>Ascomycota</taxon>
        <taxon>Pezizomycotina</taxon>
        <taxon>Dothideomycetes</taxon>
        <taxon>Pleosporomycetidae</taxon>
        <taxon>Pleosporales</taxon>
        <taxon>Torulaceae</taxon>
        <taxon>Dendryphion</taxon>
    </lineage>
</organism>